<gene>
    <name evidence="2" type="ORF">BJZ21_001516</name>
</gene>
<dbReference type="PRINTS" id="PR00412">
    <property type="entry name" value="EPOXHYDRLASE"/>
</dbReference>
<proteinExistence type="predicted"/>
<dbReference type="InterPro" id="IPR050266">
    <property type="entry name" value="AB_hydrolase_sf"/>
</dbReference>
<dbReference type="AlphaFoldDB" id="A0A7Y9E546"/>
<dbReference type="InterPro" id="IPR029058">
    <property type="entry name" value="AB_hydrolase_fold"/>
</dbReference>
<evidence type="ECO:0000313" key="2">
    <source>
        <dbReference type="EMBL" id="NYD41433.1"/>
    </source>
</evidence>
<dbReference type="Proteomes" id="UP000535511">
    <property type="component" value="Unassembled WGS sequence"/>
</dbReference>
<dbReference type="GO" id="GO:0003824">
    <property type="term" value="F:catalytic activity"/>
    <property type="evidence" value="ECO:0007669"/>
    <property type="project" value="InterPro"/>
</dbReference>
<dbReference type="PANTHER" id="PTHR43798:SF33">
    <property type="entry name" value="HYDROLASE, PUTATIVE (AFU_ORTHOLOGUE AFUA_2G14860)-RELATED"/>
    <property type="match status" value="1"/>
</dbReference>
<protein>
    <submittedName>
        <fullName evidence="2">Pimeloyl-ACP methyl ester carboxylesterase</fullName>
    </submittedName>
</protein>
<dbReference type="PRINTS" id="PR00111">
    <property type="entry name" value="ABHYDROLASE"/>
</dbReference>
<comment type="caution">
    <text evidence="2">The sequence shown here is derived from an EMBL/GenBank/DDBJ whole genome shotgun (WGS) entry which is preliminary data.</text>
</comment>
<keyword evidence="3" id="KW-1185">Reference proteome</keyword>
<organism evidence="2 3">
    <name type="scientific">Nocardioides panaciterrulae</name>
    <dbReference type="NCBI Taxonomy" id="661492"/>
    <lineage>
        <taxon>Bacteria</taxon>
        <taxon>Bacillati</taxon>
        <taxon>Actinomycetota</taxon>
        <taxon>Actinomycetes</taxon>
        <taxon>Propionibacteriales</taxon>
        <taxon>Nocardioidaceae</taxon>
        <taxon>Nocardioides</taxon>
    </lineage>
</organism>
<dbReference type="RefSeq" id="WP_179663184.1">
    <property type="nucleotide sequence ID" value="NZ_JACCBG010000001.1"/>
</dbReference>
<dbReference type="InterPro" id="IPR000639">
    <property type="entry name" value="Epox_hydrolase-like"/>
</dbReference>
<dbReference type="PANTHER" id="PTHR43798">
    <property type="entry name" value="MONOACYLGLYCEROL LIPASE"/>
    <property type="match status" value="1"/>
</dbReference>
<dbReference type="InterPro" id="IPR000073">
    <property type="entry name" value="AB_hydrolase_1"/>
</dbReference>
<sequence length="334" mass="36418">MSRTQPSNRPSNRQDVQYVTLHGHRRAYVKVGEGPVVLLLHGLGCDHTTWAPVIDTLARRYTVIAPDLLGHGRSAKPRADYSVGGYANAMRDLLTVLGIDRATVVGHSFGGGVAMQFAYQFPERTERLMLVASGGLGPEVTPAIRAITTPGFHQVMGLLTLPGVRHAGKVGLRALSHAPCSYTRDLDEVAEIYDSFKDSSARHAIRHVVRAVVDWRGQIVTMADRAYLTEAMPMAVVWGEQDRVIPVRHAGNAGSFAPYARVEVIPNAGHFPHKDHPQRFVRIVNEFIRSTQPATYSRDRFRRLLRDGHAGGAGEAAEAAETAEIATVTALPSA</sequence>
<reference evidence="2 3" key="1">
    <citation type="submission" date="2020-07" db="EMBL/GenBank/DDBJ databases">
        <title>Sequencing the genomes of 1000 actinobacteria strains.</title>
        <authorList>
            <person name="Klenk H.-P."/>
        </authorList>
    </citation>
    <scope>NUCLEOTIDE SEQUENCE [LARGE SCALE GENOMIC DNA]</scope>
    <source>
        <strain evidence="2 3">DSM 21350</strain>
    </source>
</reference>
<dbReference type="EMBL" id="JACCBG010000001">
    <property type="protein sequence ID" value="NYD41433.1"/>
    <property type="molecule type" value="Genomic_DNA"/>
</dbReference>
<evidence type="ECO:0000259" key="1">
    <source>
        <dbReference type="Pfam" id="PF00561"/>
    </source>
</evidence>
<dbReference type="Gene3D" id="3.40.50.1820">
    <property type="entry name" value="alpha/beta hydrolase"/>
    <property type="match status" value="1"/>
</dbReference>
<feature type="domain" description="AB hydrolase-1" evidence="1">
    <location>
        <begin position="35"/>
        <end position="277"/>
    </location>
</feature>
<dbReference type="SUPFAM" id="SSF53474">
    <property type="entry name" value="alpha/beta-Hydrolases"/>
    <property type="match status" value="1"/>
</dbReference>
<evidence type="ECO:0000313" key="3">
    <source>
        <dbReference type="Proteomes" id="UP000535511"/>
    </source>
</evidence>
<accession>A0A7Y9E546</accession>
<dbReference type="Pfam" id="PF00561">
    <property type="entry name" value="Abhydrolase_1"/>
    <property type="match status" value="1"/>
</dbReference>
<name>A0A7Y9E546_9ACTN</name>
<dbReference type="GO" id="GO:0016020">
    <property type="term" value="C:membrane"/>
    <property type="evidence" value="ECO:0007669"/>
    <property type="project" value="TreeGrafter"/>
</dbReference>